<organism evidence="1 2">
    <name type="scientific">Streblomastix strix</name>
    <dbReference type="NCBI Taxonomy" id="222440"/>
    <lineage>
        <taxon>Eukaryota</taxon>
        <taxon>Metamonada</taxon>
        <taxon>Preaxostyla</taxon>
        <taxon>Oxymonadida</taxon>
        <taxon>Streblomastigidae</taxon>
        <taxon>Streblomastix</taxon>
    </lineage>
</organism>
<reference evidence="1 2" key="1">
    <citation type="submission" date="2019-03" db="EMBL/GenBank/DDBJ databases">
        <title>Single cell metagenomics reveals metabolic interactions within the superorganism composed of flagellate Streblomastix strix and complex community of Bacteroidetes bacteria on its surface.</title>
        <authorList>
            <person name="Treitli S.C."/>
            <person name="Kolisko M."/>
            <person name="Husnik F."/>
            <person name="Keeling P."/>
            <person name="Hampl V."/>
        </authorList>
    </citation>
    <scope>NUCLEOTIDE SEQUENCE [LARGE SCALE GENOMIC DNA]</scope>
    <source>
        <strain evidence="1">ST1C</strain>
    </source>
</reference>
<dbReference type="EMBL" id="SNRW01018801">
    <property type="protein sequence ID" value="KAA6366981.1"/>
    <property type="molecule type" value="Genomic_DNA"/>
</dbReference>
<dbReference type="SUPFAM" id="SSF54236">
    <property type="entry name" value="Ubiquitin-like"/>
    <property type="match status" value="1"/>
</dbReference>
<evidence type="ECO:0000313" key="2">
    <source>
        <dbReference type="Proteomes" id="UP000324800"/>
    </source>
</evidence>
<protein>
    <recommendedName>
        <fullName evidence="3">Ubiquitin-like domain-containing protein</fullName>
    </recommendedName>
</protein>
<dbReference type="Gene3D" id="3.10.20.90">
    <property type="entry name" value="Phosphatidylinositol 3-kinase Catalytic Subunit, Chain A, domain 1"/>
    <property type="match status" value="1"/>
</dbReference>
<evidence type="ECO:0008006" key="3">
    <source>
        <dbReference type="Google" id="ProtNLM"/>
    </source>
</evidence>
<sequence length="73" mass="8462">MEVKYLRTRIAAQLDASPDQIYLAFQKKEVSDKNRDGQDNTLLDYNIRGNCWVQAQVVEAEDLLMSNIDERSQ</sequence>
<name>A0A5J4UAQ1_9EUKA</name>
<dbReference type="Proteomes" id="UP000324800">
    <property type="component" value="Unassembled WGS sequence"/>
</dbReference>
<accession>A0A5J4UAQ1</accession>
<dbReference type="AlphaFoldDB" id="A0A5J4UAQ1"/>
<dbReference type="InterPro" id="IPR029071">
    <property type="entry name" value="Ubiquitin-like_domsf"/>
</dbReference>
<comment type="caution">
    <text evidence="1">The sequence shown here is derived from an EMBL/GenBank/DDBJ whole genome shotgun (WGS) entry which is preliminary data.</text>
</comment>
<evidence type="ECO:0000313" key="1">
    <source>
        <dbReference type="EMBL" id="KAA6366981.1"/>
    </source>
</evidence>
<proteinExistence type="predicted"/>
<gene>
    <name evidence="1" type="ORF">EZS28_037493</name>
</gene>